<feature type="domain" description="Methyltransferase type 11" evidence="1">
    <location>
        <begin position="53"/>
        <end position="146"/>
    </location>
</feature>
<comment type="caution">
    <text evidence="2">The sequence shown here is derived from an EMBL/GenBank/DDBJ whole genome shotgun (WGS) entry which is preliminary data.</text>
</comment>
<dbReference type="InterPro" id="IPR013216">
    <property type="entry name" value="Methyltransf_11"/>
</dbReference>
<evidence type="ECO:0000313" key="3">
    <source>
        <dbReference type="Proteomes" id="UP000755585"/>
    </source>
</evidence>
<keyword evidence="2" id="KW-0830">Ubiquinone</keyword>
<dbReference type="PANTHER" id="PTHR45036:SF1">
    <property type="entry name" value="METHYLTRANSFERASE LIKE 7A"/>
    <property type="match status" value="1"/>
</dbReference>
<sequence>MTHPDQSSDQRARWRRYWDKHAQGYDKEMAFWDRVAFGDSREWVCSQATGQVLEVAIGTGLNLGFYPDTVTLTGIDFSPAMLDIAAARAAQLGRTVTLRQADAQDLPYGDAWFDTVVCTFGLCAIPDPVRAIDEMRRVLRPGGRLLLADHVASTSLAVRALQRAGEVVSVPYGGEHFLRRPLDHVRAAGFEVENSQRFKLGIVERLCARKPGKA</sequence>
<dbReference type="Pfam" id="PF08241">
    <property type="entry name" value="Methyltransf_11"/>
    <property type="match status" value="1"/>
</dbReference>
<dbReference type="PANTHER" id="PTHR45036">
    <property type="entry name" value="METHYLTRANSFERASE LIKE 7B"/>
    <property type="match status" value="1"/>
</dbReference>
<evidence type="ECO:0000313" key="2">
    <source>
        <dbReference type="EMBL" id="MBP2348984.1"/>
    </source>
</evidence>
<accession>A0ABS4UBM7</accession>
<dbReference type="InterPro" id="IPR029063">
    <property type="entry name" value="SAM-dependent_MTases_sf"/>
</dbReference>
<protein>
    <submittedName>
        <fullName evidence="2">Ubiquinone/menaquinone biosynthesis C-methylase UbiE</fullName>
    </submittedName>
</protein>
<dbReference type="SUPFAM" id="SSF53335">
    <property type="entry name" value="S-adenosyl-L-methionine-dependent methyltransferases"/>
    <property type="match status" value="1"/>
</dbReference>
<gene>
    <name evidence="2" type="ORF">JOF29_000067</name>
</gene>
<dbReference type="CDD" id="cd02440">
    <property type="entry name" value="AdoMet_MTases"/>
    <property type="match status" value="1"/>
</dbReference>
<organism evidence="2 3">
    <name type="scientific">Kribbella aluminosa</name>
    <dbReference type="NCBI Taxonomy" id="416017"/>
    <lineage>
        <taxon>Bacteria</taxon>
        <taxon>Bacillati</taxon>
        <taxon>Actinomycetota</taxon>
        <taxon>Actinomycetes</taxon>
        <taxon>Propionibacteriales</taxon>
        <taxon>Kribbellaceae</taxon>
        <taxon>Kribbella</taxon>
    </lineage>
</organism>
<proteinExistence type="predicted"/>
<name>A0ABS4UBM7_9ACTN</name>
<dbReference type="Proteomes" id="UP000755585">
    <property type="component" value="Unassembled WGS sequence"/>
</dbReference>
<dbReference type="Gene3D" id="3.40.50.150">
    <property type="entry name" value="Vaccinia Virus protein VP39"/>
    <property type="match status" value="1"/>
</dbReference>
<dbReference type="RefSeq" id="WP_307863079.1">
    <property type="nucleotide sequence ID" value="NZ_BAAAVU010000028.1"/>
</dbReference>
<keyword evidence="3" id="KW-1185">Reference proteome</keyword>
<reference evidence="2 3" key="1">
    <citation type="submission" date="2021-03" db="EMBL/GenBank/DDBJ databases">
        <title>Sequencing the genomes of 1000 actinobacteria strains.</title>
        <authorList>
            <person name="Klenk H.-P."/>
        </authorList>
    </citation>
    <scope>NUCLEOTIDE SEQUENCE [LARGE SCALE GENOMIC DNA]</scope>
    <source>
        <strain evidence="2 3">DSM 18824</strain>
    </source>
</reference>
<dbReference type="EMBL" id="JAGINT010000001">
    <property type="protein sequence ID" value="MBP2348984.1"/>
    <property type="molecule type" value="Genomic_DNA"/>
</dbReference>
<evidence type="ECO:0000259" key="1">
    <source>
        <dbReference type="Pfam" id="PF08241"/>
    </source>
</evidence>
<dbReference type="InterPro" id="IPR052356">
    <property type="entry name" value="Thiol_S-MT"/>
</dbReference>